<gene>
    <name evidence="1" type="ORF">ALEPTO_LOCUS9086</name>
</gene>
<dbReference type="PANTHER" id="PTHR43628:SF1">
    <property type="entry name" value="CHITIN SYNTHASE REGULATORY FACTOR 2-RELATED"/>
    <property type="match status" value="1"/>
</dbReference>
<feature type="non-terminal residue" evidence="1">
    <location>
        <position position="1"/>
    </location>
</feature>
<dbReference type="AlphaFoldDB" id="A0A9N9D1D6"/>
<name>A0A9N9D1D6_9GLOM</name>
<protein>
    <submittedName>
        <fullName evidence="1">4631_t:CDS:1</fullName>
    </submittedName>
</protein>
<dbReference type="Proteomes" id="UP000789508">
    <property type="component" value="Unassembled WGS sequence"/>
</dbReference>
<dbReference type="InterPro" id="IPR006597">
    <property type="entry name" value="Sel1-like"/>
</dbReference>
<dbReference type="InterPro" id="IPR052945">
    <property type="entry name" value="Mitotic_Regulator"/>
</dbReference>
<dbReference type="EMBL" id="CAJVPS010006324">
    <property type="protein sequence ID" value="CAG8624036.1"/>
    <property type="molecule type" value="Genomic_DNA"/>
</dbReference>
<evidence type="ECO:0000313" key="1">
    <source>
        <dbReference type="EMBL" id="CAG8624036.1"/>
    </source>
</evidence>
<organism evidence="1 2">
    <name type="scientific">Ambispora leptoticha</name>
    <dbReference type="NCBI Taxonomy" id="144679"/>
    <lineage>
        <taxon>Eukaryota</taxon>
        <taxon>Fungi</taxon>
        <taxon>Fungi incertae sedis</taxon>
        <taxon>Mucoromycota</taxon>
        <taxon>Glomeromycotina</taxon>
        <taxon>Glomeromycetes</taxon>
        <taxon>Archaeosporales</taxon>
        <taxon>Ambisporaceae</taxon>
        <taxon>Ambispora</taxon>
    </lineage>
</organism>
<dbReference type="OrthoDB" id="10389018at2759"/>
<proteinExistence type="predicted"/>
<comment type="caution">
    <text evidence="1">The sequence shown here is derived from an EMBL/GenBank/DDBJ whole genome shotgun (WGS) entry which is preliminary data.</text>
</comment>
<sequence length="289" mass="32738">AVKEFLSDIEIQLINNKNTLFTIKRFLAATNSNEPEMNKRLKSFEEFMKAAQSNNPHGQYLLGYCYGEGIGVFEDKKSAVYWKQQAAKQRVPSACYYLACHYHCGRGIKKNALNYYCLLQKAAERGHLRATLELANAYNRGFGTSKDKHKSMYWLSKVADGFVASAFLKANIPNSECFDIAELPVQHPDNHNPDTPYLDKQHPDVRNLKSPISSIGSGGRNNFRDVEFSGNCDSRDMISLSKRTPPESLPQLEFLVATCVEHFETTHKQDNNPRKELLFQNNTETLTGS</sequence>
<dbReference type="SUPFAM" id="SSF81901">
    <property type="entry name" value="HCP-like"/>
    <property type="match status" value="1"/>
</dbReference>
<keyword evidence="2" id="KW-1185">Reference proteome</keyword>
<evidence type="ECO:0000313" key="2">
    <source>
        <dbReference type="Proteomes" id="UP000789508"/>
    </source>
</evidence>
<dbReference type="InterPro" id="IPR011990">
    <property type="entry name" value="TPR-like_helical_dom_sf"/>
</dbReference>
<dbReference type="PANTHER" id="PTHR43628">
    <property type="entry name" value="ACTIVATOR OF C KINASE PROTEIN 1-RELATED"/>
    <property type="match status" value="1"/>
</dbReference>
<reference evidence="1" key="1">
    <citation type="submission" date="2021-06" db="EMBL/GenBank/DDBJ databases">
        <authorList>
            <person name="Kallberg Y."/>
            <person name="Tangrot J."/>
            <person name="Rosling A."/>
        </authorList>
    </citation>
    <scope>NUCLEOTIDE SEQUENCE</scope>
    <source>
        <strain evidence="1">FL130A</strain>
    </source>
</reference>
<accession>A0A9N9D1D6</accession>
<dbReference type="Gene3D" id="1.25.40.10">
    <property type="entry name" value="Tetratricopeptide repeat domain"/>
    <property type="match status" value="1"/>
</dbReference>
<dbReference type="SMART" id="SM00671">
    <property type="entry name" value="SEL1"/>
    <property type="match status" value="3"/>
</dbReference>
<dbReference type="Pfam" id="PF08238">
    <property type="entry name" value="Sel1"/>
    <property type="match status" value="3"/>
</dbReference>